<dbReference type="AlphaFoldDB" id="A0A0T7GSC1"/>
<feature type="chain" id="PRO_5006683554" description="Oxidoreductase" evidence="2">
    <location>
        <begin position="22"/>
        <end position="100"/>
    </location>
</feature>
<gene>
    <name evidence="3" type="ORF">NGAL_HAMBI1189_32850</name>
</gene>
<evidence type="ECO:0000313" key="4">
    <source>
        <dbReference type="Proteomes" id="UP000039660"/>
    </source>
</evidence>
<reference evidence="3 4" key="1">
    <citation type="submission" date="2014-08" db="EMBL/GenBank/DDBJ databases">
        <authorList>
            <person name="Chen Y.-H."/>
        </authorList>
    </citation>
    <scope>NUCLEOTIDE SEQUENCE [LARGE SCALE GENOMIC DNA]</scope>
</reference>
<dbReference type="RefSeq" id="WP_046636273.1">
    <property type="nucleotide sequence ID" value="NZ_CCRK01000007.1"/>
</dbReference>
<evidence type="ECO:0008006" key="5">
    <source>
        <dbReference type="Google" id="ProtNLM"/>
    </source>
</evidence>
<feature type="compositionally biased region" description="Polar residues" evidence="1">
    <location>
        <begin position="85"/>
        <end position="100"/>
    </location>
</feature>
<feature type="compositionally biased region" description="Gly residues" evidence="1">
    <location>
        <begin position="42"/>
        <end position="56"/>
    </location>
</feature>
<evidence type="ECO:0000256" key="2">
    <source>
        <dbReference type="SAM" id="SignalP"/>
    </source>
</evidence>
<sequence length="100" mass="9444">MNKLIPVTIVVALIAIGSAAAQSTPSPGNATGGATGAIEGPGNTGGAGGPTAGTGGPLDQTRTGSTNGDARQPPNKCDPAEAAKESSTTNQNNASAGCVK</sequence>
<feature type="signal peptide" evidence="2">
    <location>
        <begin position="1"/>
        <end position="21"/>
    </location>
</feature>
<name>A0A0T7GSC1_NEOGA</name>
<accession>A0A0T7GSC1</accession>
<evidence type="ECO:0000256" key="1">
    <source>
        <dbReference type="SAM" id="MobiDB-lite"/>
    </source>
</evidence>
<feature type="region of interest" description="Disordered" evidence="1">
    <location>
        <begin position="19"/>
        <end position="100"/>
    </location>
</feature>
<protein>
    <recommendedName>
        <fullName evidence="5">Oxidoreductase</fullName>
    </recommendedName>
</protein>
<proteinExistence type="predicted"/>
<evidence type="ECO:0000313" key="3">
    <source>
        <dbReference type="EMBL" id="CDZ50106.1"/>
    </source>
</evidence>
<dbReference type="Proteomes" id="UP000039660">
    <property type="component" value="Unassembled WGS sequence"/>
</dbReference>
<organism evidence="3 4">
    <name type="scientific">Neorhizobium galegae bv. officinalis</name>
    <dbReference type="NCBI Taxonomy" id="323656"/>
    <lineage>
        <taxon>Bacteria</taxon>
        <taxon>Pseudomonadati</taxon>
        <taxon>Pseudomonadota</taxon>
        <taxon>Alphaproteobacteria</taxon>
        <taxon>Hyphomicrobiales</taxon>
        <taxon>Rhizobiaceae</taxon>
        <taxon>Rhizobium/Agrobacterium group</taxon>
        <taxon>Neorhizobium</taxon>
    </lineage>
</organism>
<feature type="compositionally biased region" description="Polar residues" evidence="1">
    <location>
        <begin position="20"/>
        <end position="29"/>
    </location>
</feature>
<keyword evidence="2" id="KW-0732">Signal</keyword>
<feature type="compositionally biased region" description="Polar residues" evidence="1">
    <location>
        <begin position="60"/>
        <end position="69"/>
    </location>
</feature>
<dbReference type="EMBL" id="CCRK01000007">
    <property type="protein sequence ID" value="CDZ50106.1"/>
    <property type="molecule type" value="Genomic_DNA"/>
</dbReference>